<evidence type="ECO:0000313" key="1">
    <source>
        <dbReference type="EMBL" id="MEJ8821540.1"/>
    </source>
</evidence>
<proteinExistence type="predicted"/>
<protein>
    <submittedName>
        <fullName evidence="1">Uncharacterized protein</fullName>
    </submittedName>
</protein>
<sequence length="214" mass="23576">MSELDDDAHLAKLLEASEALDEDMDNLLRKCQPRSKRGVITLALCGTAFEHALSQRLLIEAGLTGTALALCRLHFEAVVRAAWTAQCADDEWLDKFTTPIEGPRHREPAEQLPIATMLNHIGQQIPLLAVELSRLLSTIKAMHSFVHSGSQAVAHALMPSYPSDKLMAVVWNRNLMLLYVANAAVIAVQDPALVPRMRLLREKHGSCMPPTSQS</sequence>
<comment type="caution">
    <text evidence="1">The sequence shown here is derived from an EMBL/GenBank/DDBJ whole genome shotgun (WGS) entry which is preliminary data.</text>
</comment>
<dbReference type="Proteomes" id="UP001363010">
    <property type="component" value="Unassembled WGS sequence"/>
</dbReference>
<dbReference type="Pfam" id="PF22491">
    <property type="entry name" value="DUF6988"/>
    <property type="match status" value="1"/>
</dbReference>
<evidence type="ECO:0000313" key="2">
    <source>
        <dbReference type="Proteomes" id="UP001363010"/>
    </source>
</evidence>
<name>A0ABU8VUP9_9BURK</name>
<gene>
    <name evidence="1" type="ORF">WKW80_05750</name>
</gene>
<dbReference type="RefSeq" id="WP_340362583.1">
    <property type="nucleotide sequence ID" value="NZ_JBBKZV010000002.1"/>
</dbReference>
<accession>A0ABU8VUP9</accession>
<keyword evidence="2" id="KW-1185">Reference proteome</keyword>
<dbReference type="EMBL" id="JBBKZV010000002">
    <property type="protein sequence ID" value="MEJ8821540.1"/>
    <property type="molecule type" value="Genomic_DNA"/>
</dbReference>
<organism evidence="1 2">
    <name type="scientific">Variovorax humicola</name>
    <dbReference type="NCBI Taxonomy" id="1769758"/>
    <lineage>
        <taxon>Bacteria</taxon>
        <taxon>Pseudomonadati</taxon>
        <taxon>Pseudomonadota</taxon>
        <taxon>Betaproteobacteria</taxon>
        <taxon>Burkholderiales</taxon>
        <taxon>Comamonadaceae</taxon>
        <taxon>Variovorax</taxon>
    </lineage>
</organism>
<dbReference type="InterPro" id="IPR054257">
    <property type="entry name" value="DUF6988"/>
</dbReference>
<reference evidence="1 2" key="1">
    <citation type="submission" date="2024-03" db="EMBL/GenBank/DDBJ databases">
        <title>Novel species of the genus Variovorax.</title>
        <authorList>
            <person name="Liu Q."/>
            <person name="Xin Y.-H."/>
        </authorList>
    </citation>
    <scope>NUCLEOTIDE SEQUENCE [LARGE SCALE GENOMIC DNA]</scope>
    <source>
        <strain evidence="1 2">KACC 18501</strain>
    </source>
</reference>